<comment type="similarity">
    <text evidence="4">Belongs to the SIMIBI class G3E GTPase family. ZNG1 subfamily.</text>
</comment>
<evidence type="ECO:0000256" key="5">
    <source>
        <dbReference type="ARBA" id="ARBA00049117"/>
    </source>
</evidence>
<dbReference type="Gene3D" id="3.40.50.300">
    <property type="entry name" value="P-loop containing nucleotide triphosphate hydrolases"/>
    <property type="match status" value="1"/>
</dbReference>
<evidence type="ECO:0000313" key="9">
    <source>
        <dbReference type="Proteomes" id="UP000670947"/>
    </source>
</evidence>
<dbReference type="PANTHER" id="PTHR13748">
    <property type="entry name" value="COBW-RELATED"/>
    <property type="match status" value="1"/>
</dbReference>
<gene>
    <name evidence="8" type="ORF">I8J29_26910</name>
</gene>
<dbReference type="SUPFAM" id="SSF90002">
    <property type="entry name" value="Hypothetical protein YjiA, C-terminal domain"/>
    <property type="match status" value="1"/>
</dbReference>
<dbReference type="Pfam" id="PF07683">
    <property type="entry name" value="CobW_C"/>
    <property type="match status" value="1"/>
</dbReference>
<reference evidence="8 9" key="1">
    <citation type="submission" date="2021-03" db="EMBL/GenBank/DDBJ databases">
        <title>Paenibacillus artemisicola MWE-103 whole genome sequence.</title>
        <authorList>
            <person name="Ham Y.J."/>
        </authorList>
    </citation>
    <scope>NUCLEOTIDE SEQUENCE [LARGE SCALE GENOMIC DNA]</scope>
    <source>
        <strain evidence="8 9">MWE-103</strain>
    </source>
</reference>
<evidence type="ECO:0000256" key="6">
    <source>
        <dbReference type="SAM" id="MobiDB-lite"/>
    </source>
</evidence>
<dbReference type="PANTHER" id="PTHR13748:SF62">
    <property type="entry name" value="COBW DOMAIN-CONTAINING PROTEIN"/>
    <property type="match status" value="1"/>
</dbReference>
<dbReference type="Pfam" id="PF02492">
    <property type="entry name" value="cobW"/>
    <property type="match status" value="1"/>
</dbReference>
<name>A0ABS3WHM2_9BACL</name>
<feature type="region of interest" description="Disordered" evidence="6">
    <location>
        <begin position="246"/>
        <end position="287"/>
    </location>
</feature>
<dbReference type="EMBL" id="JAGGDJ010000041">
    <property type="protein sequence ID" value="MBO7747827.1"/>
    <property type="molecule type" value="Genomic_DNA"/>
</dbReference>
<organism evidence="8 9">
    <name type="scientific">Paenibacillus artemisiicola</name>
    <dbReference type="NCBI Taxonomy" id="1172618"/>
    <lineage>
        <taxon>Bacteria</taxon>
        <taxon>Bacillati</taxon>
        <taxon>Bacillota</taxon>
        <taxon>Bacilli</taxon>
        <taxon>Bacillales</taxon>
        <taxon>Paenibacillaceae</taxon>
        <taxon>Paenibacillus</taxon>
    </lineage>
</organism>
<protein>
    <submittedName>
        <fullName evidence="8">GTP-binding protein</fullName>
    </submittedName>
</protein>
<dbReference type="InterPro" id="IPR027417">
    <property type="entry name" value="P-loop_NTPase"/>
</dbReference>
<dbReference type="InterPro" id="IPR036627">
    <property type="entry name" value="CobW-likC_sf"/>
</dbReference>
<comment type="caution">
    <text evidence="8">The sequence shown here is derived from an EMBL/GenBank/DDBJ whole genome shotgun (WGS) entry which is preliminary data.</text>
</comment>
<dbReference type="CDD" id="cd03112">
    <property type="entry name" value="CobW-like"/>
    <property type="match status" value="1"/>
</dbReference>
<evidence type="ECO:0000313" key="8">
    <source>
        <dbReference type="EMBL" id="MBO7747827.1"/>
    </source>
</evidence>
<dbReference type="RefSeq" id="WP_208850456.1">
    <property type="nucleotide sequence ID" value="NZ_JAGGDJ010000041.1"/>
</dbReference>
<keyword evidence="2" id="KW-0378">Hydrolase</keyword>
<evidence type="ECO:0000256" key="3">
    <source>
        <dbReference type="ARBA" id="ARBA00023186"/>
    </source>
</evidence>
<dbReference type="SMART" id="SM00833">
    <property type="entry name" value="CobW_C"/>
    <property type="match status" value="1"/>
</dbReference>
<accession>A0ABS3WHM2</accession>
<sequence length="380" mass="40968">MATTDGGPNRSANGPQGRAVTVHLLSGFLGSGKTTLLNQVVDYYKAQDINVAVVMNELGDVNLDGQLLGGEVPMAEMLGGCICCTIRGDLSLELKTLIDEHAPDVVLIESTGAANPMEIIDAVTEAALLLRIDLRTIATVVDGPELLARGKRGGRTFKLMQEQIRCATDLIVNKADKLSPEELVEAQQLVRGLNAYAPLTVTVRSAIDLAIFDLADGADPKPRPEAAAGTGRAKAAGSHVCGADCRHGEHDHAHEHGHGHDRGHEHGEHARESHVHDAHAHDSHAHDSHAHVMTLTHYLAGPIDSYAFEALLNRLPQDVYRAKGIVTFSDTNSRFLFQFAYRETEFIRITPQGDVHDVAVFIGEHFDKDALLAELAGLES</sequence>
<comment type="catalytic activity">
    <reaction evidence="5">
        <text>GTP + H2O = GDP + phosphate + H(+)</text>
        <dbReference type="Rhea" id="RHEA:19669"/>
        <dbReference type="ChEBI" id="CHEBI:15377"/>
        <dbReference type="ChEBI" id="CHEBI:15378"/>
        <dbReference type="ChEBI" id="CHEBI:37565"/>
        <dbReference type="ChEBI" id="CHEBI:43474"/>
        <dbReference type="ChEBI" id="CHEBI:58189"/>
    </reaction>
    <physiologicalReaction direction="left-to-right" evidence="5">
        <dbReference type="Rhea" id="RHEA:19670"/>
    </physiologicalReaction>
</comment>
<evidence type="ECO:0000256" key="1">
    <source>
        <dbReference type="ARBA" id="ARBA00022741"/>
    </source>
</evidence>
<evidence type="ECO:0000256" key="4">
    <source>
        <dbReference type="ARBA" id="ARBA00034320"/>
    </source>
</evidence>
<dbReference type="Proteomes" id="UP000670947">
    <property type="component" value="Unassembled WGS sequence"/>
</dbReference>
<feature type="domain" description="CobW C-terminal" evidence="7">
    <location>
        <begin position="292"/>
        <end position="379"/>
    </location>
</feature>
<evidence type="ECO:0000256" key="2">
    <source>
        <dbReference type="ARBA" id="ARBA00022801"/>
    </source>
</evidence>
<keyword evidence="9" id="KW-1185">Reference proteome</keyword>
<dbReference type="Gene3D" id="3.30.1220.10">
    <property type="entry name" value="CobW-like, C-terminal domain"/>
    <property type="match status" value="1"/>
</dbReference>
<proteinExistence type="inferred from homology"/>
<keyword evidence="3" id="KW-0143">Chaperone</keyword>
<dbReference type="InterPro" id="IPR003495">
    <property type="entry name" value="CobW/HypB/UreG_nucleotide-bd"/>
</dbReference>
<dbReference type="InterPro" id="IPR051316">
    <property type="entry name" value="Zinc-reg_GTPase_activator"/>
</dbReference>
<dbReference type="InterPro" id="IPR011629">
    <property type="entry name" value="CobW-like_C"/>
</dbReference>
<dbReference type="SUPFAM" id="SSF52540">
    <property type="entry name" value="P-loop containing nucleoside triphosphate hydrolases"/>
    <property type="match status" value="1"/>
</dbReference>
<keyword evidence="1" id="KW-0547">Nucleotide-binding</keyword>
<evidence type="ECO:0000259" key="7">
    <source>
        <dbReference type="SMART" id="SM00833"/>
    </source>
</evidence>